<evidence type="ECO:0000313" key="1">
    <source>
        <dbReference type="EMBL" id="CAF0708838.1"/>
    </source>
</evidence>
<comment type="caution">
    <text evidence="1">The sequence shown here is derived from an EMBL/GenBank/DDBJ whole genome shotgun (WGS) entry which is preliminary data.</text>
</comment>
<protein>
    <recommendedName>
        <fullName evidence="3">Reverse transcriptase domain-containing protein</fullName>
    </recommendedName>
</protein>
<dbReference type="AlphaFoldDB" id="A0A813M4K9"/>
<gene>
    <name evidence="1" type="ORF">OXX778_LOCUS684</name>
</gene>
<accession>A0A813M4K9</accession>
<evidence type="ECO:0000313" key="2">
    <source>
        <dbReference type="Proteomes" id="UP000663879"/>
    </source>
</evidence>
<reference evidence="1" key="1">
    <citation type="submission" date="2021-02" db="EMBL/GenBank/DDBJ databases">
        <authorList>
            <person name="Nowell W R."/>
        </authorList>
    </citation>
    <scope>NUCLEOTIDE SEQUENCE</scope>
    <source>
        <strain evidence="1">Ploen Becks lab</strain>
    </source>
</reference>
<keyword evidence="2" id="KW-1185">Reference proteome</keyword>
<dbReference type="EMBL" id="CAJNOC010000037">
    <property type="protein sequence ID" value="CAF0708838.1"/>
    <property type="molecule type" value="Genomic_DNA"/>
</dbReference>
<dbReference type="OrthoDB" id="10014409at2759"/>
<sequence>MYSNDILLLLTNIKELQEAVYENYDLKNEIKFNPEETQLIVFGKKLKENEINLPRMYGEEIKMVEKIEYLRIIIFK</sequence>
<evidence type="ECO:0008006" key="3">
    <source>
        <dbReference type="Google" id="ProtNLM"/>
    </source>
</evidence>
<dbReference type="Proteomes" id="UP000663879">
    <property type="component" value="Unassembled WGS sequence"/>
</dbReference>
<proteinExistence type="predicted"/>
<name>A0A813M4K9_9BILA</name>
<organism evidence="1 2">
    <name type="scientific">Brachionus calyciflorus</name>
    <dbReference type="NCBI Taxonomy" id="104777"/>
    <lineage>
        <taxon>Eukaryota</taxon>
        <taxon>Metazoa</taxon>
        <taxon>Spiralia</taxon>
        <taxon>Gnathifera</taxon>
        <taxon>Rotifera</taxon>
        <taxon>Eurotatoria</taxon>
        <taxon>Monogononta</taxon>
        <taxon>Pseudotrocha</taxon>
        <taxon>Ploima</taxon>
        <taxon>Brachionidae</taxon>
        <taxon>Brachionus</taxon>
    </lineage>
</organism>